<evidence type="ECO:0000313" key="3">
    <source>
        <dbReference type="Proteomes" id="UP001408356"/>
    </source>
</evidence>
<proteinExistence type="predicted"/>
<sequence length="619" mass="69413">MCMETINAYSLRRSDTVYGADESTPSSTSDIDYSLEYLKIHLQLNMGDHLYMQQSSSYRNRDSISAPSTLPVRALSISPPATVACTTPDPATTYSSIAPFSYSLSYDSSLPTPVSVAGSPSMSDRSSIKMAHSFSNTGNHSQQPTPPGTSRPGTSEWFRNPQNTSMIRSAQPPASSSMTLDPNTDLRTLHGLENTHSPPHQSIPMTSAEHYWGSYSVSTQGPQDDMSPRMTSTALFSNLPQDTPHVNPSALLKNYPLASNSQMPLAPAPHVPMLSSTPNPGGLAAPITPIENLNHHNPFALGHAPLIVGLQPTYKRAARAAGRRRAPPRRRQRAGSRRQSDRNSLGEFEDDPDSTSPTHRVKEEREPRQKLKLRPDPDKPEDIFLFNLREELLHIKGRGMWDKITERYNQQYEKKKCEALQMQLSRAVCRLAIWPEFEDKALIAALEEYDERRYFDIIKIMKEKGGCRAWNWRPEQVATRLVELGEEESHVSTKITRKRREELLRQRQNPNLWTQPSPPSALYDEQGLSVQTRGNLSAEEEEQLFTRLFVPESESETSDPDLMDTTESDPASGRTNVQRGLSEAHSGRVAKQACEQLLAQQHQASPYYNHQYSGQHHTS</sequence>
<reference evidence="2 3" key="1">
    <citation type="journal article" date="2024" name="J. Plant Pathol.">
        <title>Sequence and assembly of the genome of Seiridium unicorne, isolate CBS 538.82, causal agent of cypress canker disease.</title>
        <authorList>
            <person name="Scali E."/>
            <person name="Rocca G.D."/>
            <person name="Danti R."/>
            <person name="Garbelotto M."/>
            <person name="Barberini S."/>
            <person name="Baroncelli R."/>
            <person name="Emiliani G."/>
        </authorList>
    </citation>
    <scope>NUCLEOTIDE SEQUENCE [LARGE SCALE GENOMIC DNA]</scope>
    <source>
        <strain evidence="2 3">BM-138-508</strain>
    </source>
</reference>
<gene>
    <name evidence="2" type="ORF">SUNI508_06370</name>
</gene>
<feature type="compositionally biased region" description="Acidic residues" evidence="1">
    <location>
        <begin position="553"/>
        <end position="567"/>
    </location>
</feature>
<feature type="region of interest" description="Disordered" evidence="1">
    <location>
        <begin position="548"/>
        <end position="589"/>
    </location>
</feature>
<feature type="compositionally biased region" description="Polar residues" evidence="1">
    <location>
        <begin position="194"/>
        <end position="205"/>
    </location>
</feature>
<name>A0ABR2V1B3_9PEZI</name>
<accession>A0ABR2V1B3</accession>
<keyword evidence="3" id="KW-1185">Reference proteome</keyword>
<feature type="region of interest" description="Disordered" evidence="1">
    <location>
        <begin position="317"/>
        <end position="376"/>
    </location>
</feature>
<comment type="caution">
    <text evidence="2">The sequence shown here is derived from an EMBL/GenBank/DDBJ whole genome shotgun (WGS) entry which is preliminary data.</text>
</comment>
<dbReference type="Proteomes" id="UP001408356">
    <property type="component" value="Unassembled WGS sequence"/>
</dbReference>
<feature type="compositionally biased region" description="Basic and acidic residues" evidence="1">
    <location>
        <begin position="360"/>
        <end position="376"/>
    </location>
</feature>
<feature type="compositionally biased region" description="Basic residues" evidence="1">
    <location>
        <begin position="317"/>
        <end position="336"/>
    </location>
</feature>
<dbReference type="EMBL" id="JARVKF010000235">
    <property type="protein sequence ID" value="KAK9420374.1"/>
    <property type="molecule type" value="Genomic_DNA"/>
</dbReference>
<feature type="compositionally biased region" description="Polar residues" evidence="1">
    <location>
        <begin position="160"/>
        <end position="186"/>
    </location>
</feature>
<evidence type="ECO:0000313" key="2">
    <source>
        <dbReference type="EMBL" id="KAK9420374.1"/>
    </source>
</evidence>
<feature type="region of interest" description="Disordered" evidence="1">
    <location>
        <begin position="132"/>
        <end position="206"/>
    </location>
</feature>
<protein>
    <submittedName>
        <fullName evidence="2">Myb-like domain-containing protein</fullName>
    </submittedName>
</protein>
<organism evidence="2 3">
    <name type="scientific">Seiridium unicorne</name>
    <dbReference type="NCBI Taxonomy" id="138068"/>
    <lineage>
        <taxon>Eukaryota</taxon>
        <taxon>Fungi</taxon>
        <taxon>Dikarya</taxon>
        <taxon>Ascomycota</taxon>
        <taxon>Pezizomycotina</taxon>
        <taxon>Sordariomycetes</taxon>
        <taxon>Xylariomycetidae</taxon>
        <taxon>Amphisphaeriales</taxon>
        <taxon>Sporocadaceae</taxon>
        <taxon>Seiridium</taxon>
    </lineage>
</organism>
<evidence type="ECO:0000256" key="1">
    <source>
        <dbReference type="SAM" id="MobiDB-lite"/>
    </source>
</evidence>